<dbReference type="Proteomes" id="UP001348492">
    <property type="component" value="Chromosome"/>
</dbReference>
<sequence>MSRITNIINIEFYLLITEVINIDYEVVVKYNGDILKLEDELGVDVEILSPTYAIIIADNPNKFDELLNYSEIEYVEKPFILETQDAQSFSSTGIISFKNRTGLSGNGTILGIIDSGIDYTLPIFRDASGKSKILYLWDQSIKGTPPEGFKSGSLYTNEDINQAINGEKNIPISITATHGTHVSGIAASIANDADIIFVRVGNRQTDYYSKSTEFMRAIKFILDKSLELTRPVAINISYGSNEGSHRGLSLFEQYIDDQCLFWKNNIVVAAGNNANKGGHKRIQLTENLDQDVEIVIGENEMIININIWPNFMDEFSITVTNPSNQSSQALSMDNPNLNNTLGNTIVTGVFYPIEPYSLARRVTIRLSAMSLEQGINSGIWRLRFKPIKIVNGQIDLYLPTSEGISPNTRFLSPSNILTVTVPGTATRVITVGSFDSRTDTVSVFSGRGDVSLGIYKPDILAPGENILSFLPGGTTGALTGTSMATPHVTGVCALLMEWGIVKRNDLFLYSQRSKALLLDSARRIEGQYYPSNELGYGFLDMRNIILRSYGSNEIDGLFRTSKYINDINIRKNNTTENVFVIIREGFLEELKGIGLENDFTRLSENTGILNTKNSSEDVLLELFGSDVTVRPTNLVSMEPLGKPYPGETGGINANEEIGVNFIKNNPNMDVTGKGVLICIADSGIDYLHEDFIYEDGTSKIAYLWDQTKEGNHPKGFYIGTEYTKEDINKAIAANDDTLTEDETGSGTLISGICAGLGRVKKEYEGVAPQAELVIVKLKIEEGYTNNAYFYIARQYAISKSKELKKPIIMTDSVGNILQAGYISGFAETELNLLKGYCEVGAVGNEANTQTHTTGSINNAGESKDVEFEVTKTEPFLQVYIWVDRPDEINVKIISPTGEESKDISVGYYISVDGEFNFENTKYIISYVYPTIFSGQQLVQIIFYNITRGTWKIRLTGAFIISGKYNIYMENKVFLNEGTNFSNPDPFYTVNFPAIQDYLVSVGAYDLQNNNIWPPSSRGPNILNELNPNIIAPGVNIIGPYPNNTYGRLTGTAASAAYVSGACSLFYQYTIVDNKYPKQGFIPNVKAFLQLGARRNEGTVYPNDIAGYGVLNVRGTFEQFR</sequence>
<organism evidence="8 9">
    <name type="scientific">Terrisporobacter glycolicus ATCC 14880 = DSM 1288</name>
    <dbReference type="NCBI Taxonomy" id="1121315"/>
    <lineage>
        <taxon>Bacteria</taxon>
        <taxon>Bacillati</taxon>
        <taxon>Bacillota</taxon>
        <taxon>Clostridia</taxon>
        <taxon>Peptostreptococcales</taxon>
        <taxon>Peptostreptococcaceae</taxon>
        <taxon>Terrisporobacter</taxon>
    </lineage>
</organism>
<feature type="active site" description="Charge relay system" evidence="5">
    <location>
        <position position="114"/>
    </location>
</feature>
<gene>
    <name evidence="8" type="ORF">TEGL_13540</name>
</gene>
<dbReference type="PROSITE" id="PS00138">
    <property type="entry name" value="SUBTILASE_SER"/>
    <property type="match status" value="1"/>
</dbReference>
<keyword evidence="3 5" id="KW-0378">Hydrolase</keyword>
<evidence type="ECO:0000259" key="6">
    <source>
        <dbReference type="Pfam" id="PF00082"/>
    </source>
</evidence>
<dbReference type="InterPro" id="IPR015500">
    <property type="entry name" value="Peptidase_S8_subtilisin-rel"/>
</dbReference>
<keyword evidence="4 5" id="KW-0720">Serine protease</keyword>
<keyword evidence="2 5" id="KW-0645">Protease</keyword>
<evidence type="ECO:0000256" key="1">
    <source>
        <dbReference type="ARBA" id="ARBA00011073"/>
    </source>
</evidence>
<dbReference type="CDD" id="cd07478">
    <property type="entry name" value="Peptidases_S8_CspA-like"/>
    <property type="match status" value="2"/>
</dbReference>
<dbReference type="InterPro" id="IPR000209">
    <property type="entry name" value="Peptidase_S8/S53_dom"/>
</dbReference>
<evidence type="ECO:0008006" key="10">
    <source>
        <dbReference type="Google" id="ProtNLM"/>
    </source>
</evidence>
<dbReference type="PROSITE" id="PS00137">
    <property type="entry name" value="SUBTILASE_HIS"/>
    <property type="match status" value="1"/>
</dbReference>
<dbReference type="Gene3D" id="3.30.70.2980">
    <property type="match status" value="1"/>
</dbReference>
<accession>A0ABZ2EU25</accession>
<dbReference type="InterPro" id="IPR023828">
    <property type="entry name" value="Peptidase_S8_Ser-AS"/>
</dbReference>
<dbReference type="Pfam" id="PF18425">
    <property type="entry name" value="CspB_prodomain"/>
    <property type="match status" value="1"/>
</dbReference>
<evidence type="ECO:0000313" key="8">
    <source>
        <dbReference type="EMBL" id="WWD82956.1"/>
    </source>
</evidence>
<dbReference type="InterPro" id="IPR050131">
    <property type="entry name" value="Peptidase_S8_subtilisin-like"/>
</dbReference>
<evidence type="ECO:0000256" key="4">
    <source>
        <dbReference type="ARBA" id="ARBA00022825"/>
    </source>
</evidence>
<dbReference type="Gene3D" id="2.60.120.1290">
    <property type="match status" value="2"/>
</dbReference>
<evidence type="ECO:0000256" key="5">
    <source>
        <dbReference type="PROSITE-ProRule" id="PRU01240"/>
    </source>
</evidence>
<dbReference type="PANTHER" id="PTHR43806:SF11">
    <property type="entry name" value="CEREVISIN-RELATED"/>
    <property type="match status" value="1"/>
</dbReference>
<dbReference type="Pfam" id="PF00082">
    <property type="entry name" value="Peptidase_S8"/>
    <property type="match status" value="4"/>
</dbReference>
<feature type="domain" description="Peptidase S8/S53" evidence="6">
    <location>
        <begin position="672"/>
        <end position="849"/>
    </location>
</feature>
<dbReference type="PROSITE" id="PS51892">
    <property type="entry name" value="SUBTILASE"/>
    <property type="match status" value="2"/>
</dbReference>
<name>A0ABZ2EU25_9FIRM</name>
<reference evidence="8 9" key="1">
    <citation type="journal article" date="2023" name="PLoS ONE">
        <title>Genome-based metabolic and phylogenomic analysis of three Terrisporobacter species.</title>
        <authorList>
            <person name="Boer T."/>
            <person name="Bengelsdorf F.R."/>
            <person name="Bomeke M."/>
            <person name="Daniel R."/>
            <person name="Poehlein A."/>
        </authorList>
    </citation>
    <scope>NUCLEOTIDE SEQUENCE [LARGE SCALE GENOMIC DNA]</scope>
    <source>
        <strain evidence="8 9">DSM 1288</strain>
    </source>
</reference>
<evidence type="ECO:0000313" key="9">
    <source>
        <dbReference type="Proteomes" id="UP001348492"/>
    </source>
</evidence>
<evidence type="ECO:0000256" key="3">
    <source>
        <dbReference type="ARBA" id="ARBA00022801"/>
    </source>
</evidence>
<feature type="active site" description="Charge relay system" evidence="5">
    <location>
        <position position="482"/>
    </location>
</feature>
<comment type="caution">
    <text evidence="5">Lacks conserved residue(s) required for the propagation of feature annotation.</text>
</comment>
<dbReference type="InterPro" id="IPR034045">
    <property type="entry name" value="Pep_S8_CspA-like"/>
</dbReference>
<dbReference type="SUPFAM" id="SSF52743">
    <property type="entry name" value="Subtilisin-like"/>
    <property type="match status" value="2"/>
</dbReference>
<feature type="domain" description="Peptidase S8/S53" evidence="6">
    <location>
        <begin position="105"/>
        <end position="277"/>
    </location>
</feature>
<protein>
    <recommendedName>
        <fullName evidence="10">Peptidase, S8/S53 family</fullName>
    </recommendedName>
</protein>
<feature type="domain" description="Peptidase S8/S53" evidence="6">
    <location>
        <begin position="983"/>
        <end position="1068"/>
    </location>
</feature>
<feature type="domain" description="Peptidase S8/S53" evidence="6">
    <location>
        <begin position="413"/>
        <end position="537"/>
    </location>
</feature>
<dbReference type="InterPro" id="IPR036852">
    <property type="entry name" value="Peptidase_S8/S53_dom_sf"/>
</dbReference>
<comment type="similarity">
    <text evidence="1 5">Belongs to the peptidase S8 family.</text>
</comment>
<dbReference type="PANTHER" id="PTHR43806">
    <property type="entry name" value="PEPTIDASE S8"/>
    <property type="match status" value="1"/>
</dbReference>
<dbReference type="InterPro" id="IPR022398">
    <property type="entry name" value="Peptidase_S8_His-AS"/>
</dbReference>
<proteinExistence type="inferred from homology"/>
<dbReference type="Gene3D" id="3.40.50.200">
    <property type="entry name" value="Peptidase S8/S53 domain"/>
    <property type="match status" value="2"/>
</dbReference>
<feature type="domain" description="Csp protease B prodomain" evidence="7">
    <location>
        <begin position="24"/>
        <end position="78"/>
    </location>
</feature>
<feature type="active site" description="Charge relay system" evidence="5">
    <location>
        <position position="178"/>
    </location>
</feature>
<keyword evidence="9" id="KW-1185">Reference proteome</keyword>
<dbReference type="EMBL" id="CP117523">
    <property type="protein sequence ID" value="WWD82956.1"/>
    <property type="molecule type" value="Genomic_DNA"/>
</dbReference>
<evidence type="ECO:0000256" key="2">
    <source>
        <dbReference type="ARBA" id="ARBA00022670"/>
    </source>
</evidence>
<dbReference type="PRINTS" id="PR00723">
    <property type="entry name" value="SUBTILISIN"/>
</dbReference>
<dbReference type="RefSeq" id="WP_018589409.1">
    <property type="nucleotide sequence ID" value="NZ_KB892607.1"/>
</dbReference>
<dbReference type="InterPro" id="IPR041365">
    <property type="entry name" value="CspB_prodomain"/>
</dbReference>
<evidence type="ECO:0000259" key="7">
    <source>
        <dbReference type="Pfam" id="PF18425"/>
    </source>
</evidence>
<dbReference type="NCBIfam" id="NF040809">
    <property type="entry name" value="germ_prot_CspBA"/>
    <property type="match status" value="1"/>
</dbReference>